<feature type="non-terminal residue" evidence="6">
    <location>
        <position position="1"/>
    </location>
</feature>
<dbReference type="PANTHER" id="PTHR14154">
    <property type="entry name" value="UPF0041 BRAIN PROTEIN 44-RELATED"/>
    <property type="match status" value="1"/>
</dbReference>
<dbReference type="GO" id="GO:0016020">
    <property type="term" value="C:membrane"/>
    <property type="evidence" value="ECO:0007669"/>
    <property type="project" value="UniProtKB-SubCell"/>
</dbReference>
<dbReference type="SUPFAM" id="SSF103511">
    <property type="entry name" value="Chlorophyll a-b binding protein"/>
    <property type="match status" value="1"/>
</dbReference>
<dbReference type="AlphaFoldDB" id="E1Z1Y2"/>
<evidence type="ECO:0000313" key="6">
    <source>
        <dbReference type="EMBL" id="EFN59897.1"/>
    </source>
</evidence>
<keyword evidence="4 5" id="KW-0472">Membrane</keyword>
<evidence type="ECO:0000256" key="2">
    <source>
        <dbReference type="ARBA" id="ARBA00022692"/>
    </source>
</evidence>
<dbReference type="Proteomes" id="UP000008141">
    <property type="component" value="Unassembled WGS sequence"/>
</dbReference>
<gene>
    <name evidence="6" type="primary">ELIP</name>
    <name evidence="6" type="ORF">CHLNCDRAFT_13796</name>
</gene>
<evidence type="ECO:0000256" key="1">
    <source>
        <dbReference type="ARBA" id="ARBA00004141"/>
    </source>
</evidence>
<feature type="non-terminal residue" evidence="6">
    <location>
        <position position="113"/>
    </location>
</feature>
<dbReference type="GO" id="GO:0009507">
    <property type="term" value="C:chloroplast"/>
    <property type="evidence" value="ECO:0007669"/>
    <property type="project" value="UniProtKB-SubCell"/>
</dbReference>
<evidence type="ECO:0000313" key="7">
    <source>
        <dbReference type="Proteomes" id="UP000008141"/>
    </source>
</evidence>
<dbReference type="InParanoid" id="E1Z1Y2"/>
<organism evidence="7">
    <name type="scientific">Chlorella variabilis</name>
    <name type="common">Green alga</name>
    <dbReference type="NCBI Taxonomy" id="554065"/>
    <lineage>
        <taxon>Eukaryota</taxon>
        <taxon>Viridiplantae</taxon>
        <taxon>Chlorophyta</taxon>
        <taxon>core chlorophytes</taxon>
        <taxon>Trebouxiophyceae</taxon>
        <taxon>Chlorellales</taxon>
        <taxon>Chlorellaceae</taxon>
        <taxon>Chlorella clade</taxon>
        <taxon>Chlorella</taxon>
    </lineage>
</organism>
<evidence type="ECO:0000256" key="4">
    <source>
        <dbReference type="ARBA" id="ARBA00023136"/>
    </source>
</evidence>
<dbReference type="EMBL" id="GL433835">
    <property type="protein sequence ID" value="EFN59897.1"/>
    <property type="molecule type" value="Genomic_DNA"/>
</dbReference>
<sequence length="113" mass="11516">PPAPPAVEVMGFSGAAPEIVNGRLAQLGFLAAVGAELATQQPVSAQLSGYGVPIAATFALFAVASLIPIFKGVKNEESFGPFTPNAELSNGRWAMIGFASLLIVEAVKGSALF</sequence>
<dbReference type="GeneID" id="17359262"/>
<accession>E1Z1Y2</accession>
<keyword evidence="2 5" id="KW-0812">Transmembrane</keyword>
<evidence type="ECO:0000256" key="5">
    <source>
        <dbReference type="SAM" id="Phobius"/>
    </source>
</evidence>
<name>E1Z1Y2_CHLVA</name>
<dbReference type="KEGG" id="cvr:CHLNCDRAFT_13796"/>
<feature type="transmembrane region" description="Helical" evidence="5">
    <location>
        <begin position="50"/>
        <end position="70"/>
    </location>
</feature>
<dbReference type="STRING" id="554065.E1Z1Y2"/>
<protein>
    <submittedName>
        <fullName evidence="6">Uncharacterized protein ELIP</fullName>
    </submittedName>
</protein>
<keyword evidence="3 5" id="KW-1133">Transmembrane helix</keyword>
<dbReference type="OMA" id="TNRSRIF"/>
<proteinExistence type="predicted"/>
<dbReference type="OrthoDB" id="513190at2759"/>
<evidence type="ECO:0000256" key="3">
    <source>
        <dbReference type="ARBA" id="ARBA00022989"/>
    </source>
</evidence>
<keyword evidence="7" id="KW-1185">Reference proteome</keyword>
<comment type="subcellular location">
    <subcellularLocation>
        <location evidence="1">Membrane</location>
        <topology evidence="1">Multi-pass membrane protein</topology>
    </subcellularLocation>
</comment>
<dbReference type="FunCoup" id="E1Z1Y2">
    <property type="interactions" value="26"/>
</dbReference>
<dbReference type="RefSeq" id="XP_005851999.1">
    <property type="nucleotide sequence ID" value="XM_005851937.1"/>
</dbReference>
<reference evidence="6 7" key="1">
    <citation type="journal article" date="2010" name="Plant Cell">
        <title>The Chlorella variabilis NC64A genome reveals adaptation to photosymbiosis, coevolution with viruses, and cryptic sex.</title>
        <authorList>
            <person name="Blanc G."/>
            <person name="Duncan G."/>
            <person name="Agarkova I."/>
            <person name="Borodovsky M."/>
            <person name="Gurnon J."/>
            <person name="Kuo A."/>
            <person name="Lindquist E."/>
            <person name="Lucas S."/>
            <person name="Pangilinan J."/>
            <person name="Polle J."/>
            <person name="Salamov A."/>
            <person name="Terry A."/>
            <person name="Yamada T."/>
            <person name="Dunigan D.D."/>
            <person name="Grigoriev I.V."/>
            <person name="Claverie J.M."/>
            <person name="Van Etten J.L."/>
        </authorList>
    </citation>
    <scope>NUCLEOTIDE SEQUENCE [LARGE SCALE GENOMIC DNA]</scope>
    <source>
        <strain evidence="6 7">NC64A</strain>
    </source>
</reference>